<organism evidence="1 2">
    <name type="scientific">Sphaerodactylus townsendi</name>
    <dbReference type="NCBI Taxonomy" id="933632"/>
    <lineage>
        <taxon>Eukaryota</taxon>
        <taxon>Metazoa</taxon>
        <taxon>Chordata</taxon>
        <taxon>Craniata</taxon>
        <taxon>Vertebrata</taxon>
        <taxon>Euteleostomi</taxon>
        <taxon>Lepidosauria</taxon>
        <taxon>Squamata</taxon>
        <taxon>Bifurcata</taxon>
        <taxon>Gekkota</taxon>
        <taxon>Sphaerodactylidae</taxon>
        <taxon>Sphaerodactylus</taxon>
    </lineage>
</organism>
<keyword evidence="2" id="KW-1185">Reference proteome</keyword>
<sequence>MVSGSFTPPRQDFARSTAEGTRAAKGGRKHATGSEEQPTTKAAGCAEGPPAPKKSKKKLPGSSSPSQGTAADGGSPSSSSYPVRAMECWTNPPITSPPADAAEGAASFETQVPGPRASRGEESDLEQPDALAQTQEGANDNLIAWQRVPPADFARMLTEQIERVLDAREQRAALNKNPPLPPRAITGPVGNASNAQFRDPLALQEDEEEEEIEGEEEEGLEGARFSDTEEPTIEKTELTPQFFKQEDIQLLINKTISALDLQDQAEAEKPPAPDKTNNPSKPIKGYPKGKLTYFPPDTESHKFFPVPEYFVKRIQREWLNPTGRKGLPPSYKKRNEASSEENVGLESSSQQEPQQEIEQQASQGSEPKMPAEAPTASEPANRLRIYEISPPGPTELVDLRQHCQKERQRHSAHLLAHPCLFEQERSESPQYED</sequence>
<evidence type="ECO:0000313" key="2">
    <source>
        <dbReference type="Proteomes" id="UP000827872"/>
    </source>
</evidence>
<accession>A0ACB8FHM8</accession>
<protein>
    <submittedName>
        <fullName evidence="1">Uncharacterized protein</fullName>
    </submittedName>
</protein>
<name>A0ACB8FHM8_9SAUR</name>
<comment type="caution">
    <text evidence="1">The sequence shown here is derived from an EMBL/GenBank/DDBJ whole genome shotgun (WGS) entry which is preliminary data.</text>
</comment>
<proteinExistence type="predicted"/>
<dbReference type="EMBL" id="CM037617">
    <property type="protein sequence ID" value="KAH8004760.1"/>
    <property type="molecule type" value="Genomic_DNA"/>
</dbReference>
<dbReference type="Proteomes" id="UP000827872">
    <property type="component" value="Linkage Group LG04"/>
</dbReference>
<reference evidence="1" key="1">
    <citation type="submission" date="2021-08" db="EMBL/GenBank/DDBJ databases">
        <title>The first chromosome-level gecko genome reveals the dynamic sex chromosomes of Neotropical dwarf geckos (Sphaerodactylidae: Sphaerodactylus).</title>
        <authorList>
            <person name="Pinto B.J."/>
            <person name="Keating S.E."/>
            <person name="Gamble T."/>
        </authorList>
    </citation>
    <scope>NUCLEOTIDE SEQUENCE</scope>
    <source>
        <strain evidence="1">TG3544</strain>
    </source>
</reference>
<evidence type="ECO:0000313" key="1">
    <source>
        <dbReference type="EMBL" id="KAH8004760.1"/>
    </source>
</evidence>
<gene>
    <name evidence="1" type="ORF">K3G42_018933</name>
</gene>